<dbReference type="Gene3D" id="2.60.120.260">
    <property type="entry name" value="Galactose-binding domain-like"/>
    <property type="match status" value="1"/>
</dbReference>
<feature type="domain" description="Xaa-Pro dipeptidyl-peptidase C-terminal" evidence="2">
    <location>
        <begin position="327"/>
        <end position="591"/>
    </location>
</feature>
<evidence type="ECO:0000313" key="4">
    <source>
        <dbReference type="Proteomes" id="UP000053328"/>
    </source>
</evidence>
<reference evidence="3 4" key="1">
    <citation type="submission" date="2015-01" db="EMBL/GenBank/DDBJ databases">
        <title>The Genome Sequence of Exophiala spinifera CBS89968.</title>
        <authorList>
            <consortium name="The Broad Institute Genomics Platform"/>
            <person name="Cuomo C."/>
            <person name="de Hoog S."/>
            <person name="Gorbushina A."/>
            <person name="Stielow B."/>
            <person name="Teixiera M."/>
            <person name="Abouelleil A."/>
            <person name="Chapman S.B."/>
            <person name="Priest M."/>
            <person name="Young S.K."/>
            <person name="Wortman J."/>
            <person name="Nusbaum C."/>
            <person name="Birren B."/>
        </authorList>
    </citation>
    <scope>NUCLEOTIDE SEQUENCE [LARGE SCALE GENOMIC DNA]</scope>
    <source>
        <strain evidence="3 4">CBS 89968</strain>
    </source>
</reference>
<protein>
    <recommendedName>
        <fullName evidence="2">Xaa-Pro dipeptidyl-peptidase C-terminal domain-containing protein</fullName>
    </recommendedName>
</protein>
<dbReference type="InterPro" id="IPR013736">
    <property type="entry name" value="Xaa-Pro_dipept_C"/>
</dbReference>
<dbReference type="Gene3D" id="1.10.3020.20">
    <property type="match status" value="1"/>
</dbReference>
<dbReference type="InterPro" id="IPR008979">
    <property type="entry name" value="Galactose-bd-like_sf"/>
</dbReference>
<dbReference type="GeneID" id="27333572"/>
<dbReference type="VEuPathDB" id="FungiDB:PV08_06489"/>
<gene>
    <name evidence="3" type="ORF">PV08_06489</name>
</gene>
<dbReference type="Pfam" id="PF02129">
    <property type="entry name" value="Peptidase_S15"/>
    <property type="match status" value="1"/>
</dbReference>
<proteinExistence type="predicted"/>
<dbReference type="RefSeq" id="XP_016236653.1">
    <property type="nucleotide sequence ID" value="XM_016380826.1"/>
</dbReference>
<dbReference type="AlphaFoldDB" id="A0A0D1ZUK1"/>
<dbReference type="Pfam" id="PF08530">
    <property type="entry name" value="PepX_C"/>
    <property type="match status" value="1"/>
</dbReference>
<evidence type="ECO:0000259" key="2">
    <source>
        <dbReference type="SMART" id="SM00939"/>
    </source>
</evidence>
<accession>A0A0D1ZUK1</accession>
<dbReference type="SMART" id="SM00939">
    <property type="entry name" value="PepX_C"/>
    <property type="match status" value="1"/>
</dbReference>
<evidence type="ECO:0000256" key="1">
    <source>
        <dbReference type="ARBA" id="ARBA00022801"/>
    </source>
</evidence>
<dbReference type="InterPro" id="IPR029058">
    <property type="entry name" value="AB_hydrolase_fold"/>
</dbReference>
<dbReference type="OrthoDB" id="2578740at2759"/>
<dbReference type="Gene3D" id="3.40.50.1820">
    <property type="entry name" value="alpha/beta hydrolase"/>
    <property type="match status" value="1"/>
</dbReference>
<dbReference type="InterPro" id="IPR050585">
    <property type="entry name" value="Xaa-Pro_dipeptidyl-ppase/CocE"/>
</dbReference>
<dbReference type="HOGENOM" id="CLU_015590_3_0_1"/>
<dbReference type="SUPFAM" id="SSF53474">
    <property type="entry name" value="alpha/beta-Hydrolases"/>
    <property type="match status" value="1"/>
</dbReference>
<evidence type="ECO:0000313" key="3">
    <source>
        <dbReference type="EMBL" id="KIW16437.1"/>
    </source>
</evidence>
<organism evidence="3 4">
    <name type="scientific">Exophiala spinifera</name>
    <dbReference type="NCBI Taxonomy" id="91928"/>
    <lineage>
        <taxon>Eukaryota</taxon>
        <taxon>Fungi</taxon>
        <taxon>Dikarya</taxon>
        <taxon>Ascomycota</taxon>
        <taxon>Pezizomycotina</taxon>
        <taxon>Eurotiomycetes</taxon>
        <taxon>Chaetothyriomycetidae</taxon>
        <taxon>Chaetothyriales</taxon>
        <taxon>Herpotrichiellaceae</taxon>
        <taxon>Exophiala</taxon>
    </lineage>
</organism>
<dbReference type="PANTHER" id="PTHR43056">
    <property type="entry name" value="PEPTIDASE S9 PROLYL OLIGOPEPTIDASE"/>
    <property type="match status" value="1"/>
</dbReference>
<sequence length="597" mass="67285">MSEFPTVKTGDTPLLFRKIQPPTEGQFGYDGPETATILLPAGYRKSETARPFTVNTIFEKNIDIPLRDGTILKADIFRPENSSSKVPVLLPWSPYGKSGRGMTLAMLPGRMGVPESWLSGFEKFEAPDPADWTARGYALVHVDSRGAWDSEGYLCWAGTQEGRDGYDVIEYVAKLPWCNGNVATVGNSWLGRAQWYIAAQQPPSLKCIAPLEGSSDLYREIHVRGGIACTPFLEWMMGNLRGRGPMEDPVAMLAKFPLMNDYWKDKRADISRITVPAYILASYSTFLHLPGSLRGFEDMPHDDKWLRIHDTQEWHDLYQPSNNDELQLFFDRYLKGVNNDWEKTPKVRVSLLGFNTQNIVNKPFTNWPVPETRYERLYLNKDGTLSAESSPDAATVSYQSDIDCEQVDNDPEEACFAYKFSKRTCLLGSTRATLFMSCKDAEDMDIFLQIRRADSSGRVLLNYNIPEADMEACGVPQEKVPLLNTYVYLGPHGQIRASHRAIDQDLSKPHYIQHEHLREEKIPKGEVVKIETSLWPGGMIFEPGESLVFKVSGHPMYLAEFPTLRGQFKARNTGLHFISVGGQGFSSSYITVPFLDG</sequence>
<keyword evidence="1" id="KW-0378">Hydrolase</keyword>
<dbReference type="Proteomes" id="UP000053328">
    <property type="component" value="Unassembled WGS sequence"/>
</dbReference>
<dbReference type="PANTHER" id="PTHR43056:SF10">
    <property type="entry name" value="COCE_NOND FAMILY, PUTATIVE (AFU_ORTHOLOGUE AFUA_7G00600)-RELATED"/>
    <property type="match status" value="1"/>
</dbReference>
<dbReference type="InterPro" id="IPR000383">
    <property type="entry name" value="Xaa-Pro-like_dom"/>
</dbReference>
<keyword evidence="4" id="KW-1185">Reference proteome</keyword>
<dbReference type="SUPFAM" id="SSF49785">
    <property type="entry name" value="Galactose-binding domain-like"/>
    <property type="match status" value="1"/>
</dbReference>
<dbReference type="InterPro" id="IPR005674">
    <property type="entry name" value="CocE/Ser_esterase"/>
</dbReference>
<dbReference type="NCBIfam" id="TIGR00976">
    <property type="entry name" value="CocE_NonD"/>
    <property type="match status" value="1"/>
</dbReference>
<name>A0A0D1ZUK1_9EURO</name>
<dbReference type="EMBL" id="KN847495">
    <property type="protein sequence ID" value="KIW16437.1"/>
    <property type="molecule type" value="Genomic_DNA"/>
</dbReference>
<dbReference type="GO" id="GO:0008239">
    <property type="term" value="F:dipeptidyl-peptidase activity"/>
    <property type="evidence" value="ECO:0007669"/>
    <property type="project" value="InterPro"/>
</dbReference>